<dbReference type="InterPro" id="IPR039425">
    <property type="entry name" value="RNA_pol_sigma-70-like"/>
</dbReference>
<dbReference type="InterPro" id="IPR013324">
    <property type="entry name" value="RNA_pol_sigma_r3/r4-like"/>
</dbReference>
<gene>
    <name evidence="7" type="ORF">SAMN05660909_03252</name>
</gene>
<evidence type="ECO:0000256" key="3">
    <source>
        <dbReference type="ARBA" id="ARBA00023082"/>
    </source>
</evidence>
<dbReference type="InterPro" id="IPR013249">
    <property type="entry name" value="RNA_pol_sigma70_r4_t2"/>
</dbReference>
<dbReference type="EMBL" id="FNRL01000014">
    <property type="protein sequence ID" value="SEA74578.1"/>
    <property type="molecule type" value="Genomic_DNA"/>
</dbReference>
<dbReference type="Pfam" id="PF08281">
    <property type="entry name" value="Sigma70_r4_2"/>
    <property type="match status" value="1"/>
</dbReference>
<evidence type="ECO:0000259" key="6">
    <source>
        <dbReference type="Pfam" id="PF08281"/>
    </source>
</evidence>
<dbReference type="InterPro" id="IPR014284">
    <property type="entry name" value="RNA_pol_sigma-70_dom"/>
</dbReference>
<dbReference type="SUPFAM" id="SSF88946">
    <property type="entry name" value="Sigma2 domain of RNA polymerase sigma factors"/>
    <property type="match status" value="1"/>
</dbReference>
<dbReference type="GO" id="GO:0016987">
    <property type="term" value="F:sigma factor activity"/>
    <property type="evidence" value="ECO:0007669"/>
    <property type="project" value="UniProtKB-KW"/>
</dbReference>
<dbReference type="Gene3D" id="1.10.1740.10">
    <property type="match status" value="1"/>
</dbReference>
<keyword evidence="4" id="KW-0804">Transcription</keyword>
<keyword evidence="2" id="KW-0805">Transcription regulation</keyword>
<evidence type="ECO:0000256" key="1">
    <source>
        <dbReference type="ARBA" id="ARBA00010641"/>
    </source>
</evidence>
<dbReference type="InterPro" id="IPR007627">
    <property type="entry name" value="RNA_pol_sigma70_r2"/>
</dbReference>
<comment type="similarity">
    <text evidence="1">Belongs to the sigma-70 factor family. ECF subfamily.</text>
</comment>
<dbReference type="PANTHER" id="PTHR43133:SF46">
    <property type="entry name" value="RNA POLYMERASE SIGMA-70 FACTOR ECF SUBFAMILY"/>
    <property type="match status" value="1"/>
</dbReference>
<keyword evidence="8" id="KW-1185">Reference proteome</keyword>
<dbReference type="Proteomes" id="UP000199656">
    <property type="component" value="Unassembled WGS sequence"/>
</dbReference>
<organism evidence="7 8">
    <name type="scientific">Chitinophaga terrae</name>
    <name type="common">ex Kim and Jung 2007</name>
    <dbReference type="NCBI Taxonomy" id="408074"/>
    <lineage>
        <taxon>Bacteria</taxon>
        <taxon>Pseudomonadati</taxon>
        <taxon>Bacteroidota</taxon>
        <taxon>Chitinophagia</taxon>
        <taxon>Chitinophagales</taxon>
        <taxon>Chitinophagaceae</taxon>
        <taxon>Chitinophaga</taxon>
    </lineage>
</organism>
<dbReference type="NCBIfam" id="TIGR02937">
    <property type="entry name" value="sigma70-ECF"/>
    <property type="match status" value="1"/>
</dbReference>
<dbReference type="RefSeq" id="WP_089762993.1">
    <property type="nucleotide sequence ID" value="NZ_BKAT01000023.1"/>
</dbReference>
<dbReference type="SUPFAM" id="SSF88659">
    <property type="entry name" value="Sigma3 and sigma4 domains of RNA polymerase sigma factors"/>
    <property type="match status" value="1"/>
</dbReference>
<dbReference type="GO" id="GO:0006352">
    <property type="term" value="P:DNA-templated transcription initiation"/>
    <property type="evidence" value="ECO:0007669"/>
    <property type="project" value="InterPro"/>
</dbReference>
<dbReference type="Pfam" id="PF04542">
    <property type="entry name" value="Sigma70_r2"/>
    <property type="match status" value="1"/>
</dbReference>
<dbReference type="GO" id="GO:0003677">
    <property type="term" value="F:DNA binding"/>
    <property type="evidence" value="ECO:0007669"/>
    <property type="project" value="InterPro"/>
</dbReference>
<evidence type="ECO:0000256" key="2">
    <source>
        <dbReference type="ARBA" id="ARBA00023015"/>
    </source>
</evidence>
<dbReference type="OrthoDB" id="764811at2"/>
<keyword evidence="3" id="KW-0731">Sigma factor</keyword>
<dbReference type="PANTHER" id="PTHR43133">
    <property type="entry name" value="RNA POLYMERASE ECF-TYPE SIGMA FACTO"/>
    <property type="match status" value="1"/>
</dbReference>
<protein>
    <submittedName>
        <fullName evidence="7">RNA polymerase sigma-70 factor, ECF subfamily</fullName>
    </submittedName>
</protein>
<dbReference type="AlphaFoldDB" id="A0A1H4DPZ0"/>
<evidence type="ECO:0000313" key="8">
    <source>
        <dbReference type="Proteomes" id="UP000199656"/>
    </source>
</evidence>
<sequence length="185" mass="22200">MRNDRECWSLFKDGHTHAYREIYEQHYDKLYNYSFQVLQDYDDCKDLLQDFFTKLWMNRETLPIPDNPESFLVSLLKFRIIDVIRKKHVRRKHTDVYSSLLNEVDSDSPSQSVIFREELAKLHHLVAQLPEQLKLVFRLHYFEALSIDEISTQFSKSPQTVRNQLNTATTRLRAQLRNSYLLTML</sequence>
<evidence type="ECO:0000259" key="5">
    <source>
        <dbReference type="Pfam" id="PF04542"/>
    </source>
</evidence>
<name>A0A1H4DPZ0_9BACT</name>
<feature type="domain" description="RNA polymerase sigma factor 70 region 4 type 2" evidence="6">
    <location>
        <begin position="121"/>
        <end position="166"/>
    </location>
</feature>
<feature type="domain" description="RNA polymerase sigma-70 region 2" evidence="5">
    <location>
        <begin position="22"/>
        <end position="87"/>
    </location>
</feature>
<dbReference type="Gene3D" id="1.10.10.10">
    <property type="entry name" value="Winged helix-like DNA-binding domain superfamily/Winged helix DNA-binding domain"/>
    <property type="match status" value="1"/>
</dbReference>
<evidence type="ECO:0000313" key="7">
    <source>
        <dbReference type="EMBL" id="SEA74578.1"/>
    </source>
</evidence>
<evidence type="ECO:0000256" key="4">
    <source>
        <dbReference type="ARBA" id="ARBA00023163"/>
    </source>
</evidence>
<dbReference type="InterPro" id="IPR036388">
    <property type="entry name" value="WH-like_DNA-bd_sf"/>
</dbReference>
<reference evidence="8" key="1">
    <citation type="submission" date="2016-10" db="EMBL/GenBank/DDBJ databases">
        <authorList>
            <person name="Varghese N."/>
            <person name="Submissions S."/>
        </authorList>
    </citation>
    <scope>NUCLEOTIDE SEQUENCE [LARGE SCALE GENOMIC DNA]</scope>
    <source>
        <strain evidence="8">DSM 23920</strain>
    </source>
</reference>
<dbReference type="STRING" id="408074.SAMN05660909_03252"/>
<proteinExistence type="inferred from homology"/>
<accession>A0A1H4DPZ0</accession>
<dbReference type="InterPro" id="IPR013325">
    <property type="entry name" value="RNA_pol_sigma_r2"/>
</dbReference>